<dbReference type="EMBL" id="QRQK01000020">
    <property type="protein sequence ID" value="RHM95687.1"/>
    <property type="molecule type" value="Genomic_DNA"/>
</dbReference>
<reference evidence="1 2" key="1">
    <citation type="submission" date="2018-08" db="EMBL/GenBank/DDBJ databases">
        <title>A genome reference for cultivated species of the human gut microbiota.</title>
        <authorList>
            <person name="Zou Y."/>
            <person name="Xue W."/>
            <person name="Luo G."/>
        </authorList>
    </citation>
    <scope>NUCLEOTIDE SEQUENCE [LARGE SCALE GENOMIC DNA]</scope>
    <source>
        <strain evidence="1 2">AF31-28B-AC</strain>
    </source>
</reference>
<gene>
    <name evidence="1" type="ORF">DWZ34_10690</name>
</gene>
<dbReference type="AlphaFoldDB" id="A0A415T3N8"/>
<proteinExistence type="predicted"/>
<organism evidence="1 2">
    <name type="scientific">Phocaeicola plebeius</name>
    <dbReference type="NCBI Taxonomy" id="310297"/>
    <lineage>
        <taxon>Bacteria</taxon>
        <taxon>Pseudomonadati</taxon>
        <taxon>Bacteroidota</taxon>
        <taxon>Bacteroidia</taxon>
        <taxon>Bacteroidales</taxon>
        <taxon>Bacteroidaceae</taxon>
        <taxon>Phocaeicola</taxon>
    </lineage>
</organism>
<evidence type="ECO:0000313" key="1">
    <source>
        <dbReference type="EMBL" id="RHM95687.1"/>
    </source>
</evidence>
<accession>A0A415T3N8</accession>
<dbReference type="RefSeq" id="WP_118494529.1">
    <property type="nucleotide sequence ID" value="NZ_QRQK01000020.1"/>
</dbReference>
<sequence length="77" mass="9360">MNVYEFLNTHKGVMEQLQTLPVQPSDVRYLELYKEYSRLMKEGHKKTYVLQYLSDEYNVDERTIYRVVKKFSTEVDM</sequence>
<protein>
    <submittedName>
        <fullName evidence="1">Uncharacterized protein</fullName>
    </submittedName>
</protein>
<name>A0A415T3N8_9BACT</name>
<evidence type="ECO:0000313" key="2">
    <source>
        <dbReference type="Proteomes" id="UP000285109"/>
    </source>
</evidence>
<comment type="caution">
    <text evidence="1">The sequence shown here is derived from an EMBL/GenBank/DDBJ whole genome shotgun (WGS) entry which is preliminary data.</text>
</comment>
<dbReference type="Proteomes" id="UP000285109">
    <property type="component" value="Unassembled WGS sequence"/>
</dbReference>